<dbReference type="PANTHER" id="PTHR33375:SF1">
    <property type="entry name" value="CHROMOSOME-PARTITIONING PROTEIN PARB-RELATED"/>
    <property type="match status" value="1"/>
</dbReference>
<dbReference type="Pfam" id="PF02195">
    <property type="entry name" value="ParB_N"/>
    <property type="match status" value="1"/>
</dbReference>
<dbReference type="CDD" id="cd16405">
    <property type="entry name" value="RepB_like_N"/>
    <property type="match status" value="1"/>
</dbReference>
<keyword evidence="4" id="KW-1185">Reference proteome</keyword>
<dbReference type="EMBL" id="JACIFU010000010">
    <property type="protein sequence ID" value="MBB4176211.1"/>
    <property type="molecule type" value="Genomic_DNA"/>
</dbReference>
<evidence type="ECO:0000313" key="3">
    <source>
        <dbReference type="EMBL" id="MBB4176211.1"/>
    </source>
</evidence>
<dbReference type="InterPro" id="IPR003115">
    <property type="entry name" value="ParB_N"/>
</dbReference>
<reference evidence="3 4" key="1">
    <citation type="submission" date="2020-08" db="EMBL/GenBank/DDBJ databases">
        <title>Genomic Encyclopedia of Type Strains, Phase IV (KMG-IV): sequencing the most valuable type-strain genomes for metagenomic binning, comparative biology and taxonomic classification.</title>
        <authorList>
            <person name="Goeker M."/>
        </authorList>
    </citation>
    <scope>NUCLEOTIDE SEQUENCE [LARGE SCALE GENOMIC DNA]</scope>
    <source>
        <strain evidence="3 4">DSM 101015</strain>
    </source>
</reference>
<evidence type="ECO:0000259" key="2">
    <source>
        <dbReference type="SMART" id="SM00470"/>
    </source>
</evidence>
<evidence type="ECO:0000313" key="4">
    <source>
        <dbReference type="Proteomes" id="UP000565745"/>
    </source>
</evidence>
<gene>
    <name evidence="3" type="ORF">GGR93_004019</name>
</gene>
<dbReference type="AlphaFoldDB" id="A0A7W6MDV3"/>
<evidence type="ECO:0000256" key="1">
    <source>
        <dbReference type="SAM" id="MobiDB-lite"/>
    </source>
</evidence>
<organism evidence="3 4">
    <name type="scientific">Sulfitobacter noctilucicola</name>
    <dbReference type="NCBI Taxonomy" id="1342301"/>
    <lineage>
        <taxon>Bacteria</taxon>
        <taxon>Pseudomonadati</taxon>
        <taxon>Pseudomonadota</taxon>
        <taxon>Alphaproteobacteria</taxon>
        <taxon>Rhodobacterales</taxon>
        <taxon>Roseobacteraceae</taxon>
        <taxon>Sulfitobacter</taxon>
    </lineage>
</organism>
<dbReference type="PANTHER" id="PTHR33375">
    <property type="entry name" value="CHROMOSOME-PARTITIONING PROTEIN PARB-RELATED"/>
    <property type="match status" value="1"/>
</dbReference>
<dbReference type="Proteomes" id="UP000565745">
    <property type="component" value="Unassembled WGS sequence"/>
</dbReference>
<dbReference type="SMART" id="SM00470">
    <property type="entry name" value="ParB"/>
    <property type="match status" value="1"/>
</dbReference>
<sequence>MAKRKRLTLPPEAPAPETKGMFTEAPTGIVPGRRAKSAPIADMAGAAAASAALEEVSAELSAARAEGRFVQKLRTTQIDAGHLMRDRVIIDSGDMDTLMASIRSRGQQTPVEVLATGPDTYGLISGWRRLAALARLYEETNDPQFAYVHALVRQPASAQDAYVAMVEENEIRVGLSYYERAQIVARTVQAGVYDSDKTALQTLFSSASRAKRSKIKSFLPIVSALGDVLHHPTAIGERMGLDLSQRLEDAAFAKSLRAKLAKSDGKTPEEEQNVLSGALAVRATKPAIKPKLDSKEELAPGVVMMRGPSGLTLKGPGVTDALADRLRALFKDE</sequence>
<name>A0A7W6MDV3_9RHOB</name>
<dbReference type="GO" id="GO:0007059">
    <property type="term" value="P:chromosome segregation"/>
    <property type="evidence" value="ECO:0007669"/>
    <property type="project" value="TreeGrafter"/>
</dbReference>
<dbReference type="RefSeq" id="WP_025053896.1">
    <property type="nucleotide sequence ID" value="NZ_JACIFU010000010.1"/>
</dbReference>
<accession>A0A7W6MDV3</accession>
<dbReference type="OrthoDB" id="7812516at2"/>
<dbReference type="InterPro" id="IPR050336">
    <property type="entry name" value="Chromosome_partition/occlusion"/>
</dbReference>
<dbReference type="SUPFAM" id="SSF110849">
    <property type="entry name" value="ParB/Sulfiredoxin"/>
    <property type="match status" value="1"/>
</dbReference>
<dbReference type="InterPro" id="IPR036086">
    <property type="entry name" value="ParB/Sulfiredoxin_sf"/>
</dbReference>
<protein>
    <submittedName>
        <fullName evidence="3">ParB-like chromosome segregation protein Spo0J</fullName>
    </submittedName>
</protein>
<proteinExistence type="predicted"/>
<comment type="caution">
    <text evidence="3">The sequence shown here is derived from an EMBL/GenBank/DDBJ whole genome shotgun (WGS) entry which is preliminary data.</text>
</comment>
<dbReference type="InterPro" id="IPR037972">
    <property type="entry name" value="RepB_N"/>
</dbReference>
<feature type="region of interest" description="Disordered" evidence="1">
    <location>
        <begin position="1"/>
        <end position="30"/>
    </location>
</feature>
<dbReference type="Gene3D" id="3.90.1530.30">
    <property type="match status" value="1"/>
</dbReference>
<dbReference type="GO" id="GO:0005694">
    <property type="term" value="C:chromosome"/>
    <property type="evidence" value="ECO:0007669"/>
    <property type="project" value="TreeGrafter"/>
</dbReference>
<feature type="domain" description="ParB-like N-terminal" evidence="2">
    <location>
        <begin position="76"/>
        <end position="170"/>
    </location>
</feature>